<evidence type="ECO:0000256" key="1">
    <source>
        <dbReference type="ARBA" id="ARBA00000885"/>
    </source>
</evidence>
<evidence type="ECO:0000256" key="4">
    <source>
        <dbReference type="ARBA" id="ARBA00012485"/>
    </source>
</evidence>
<dbReference type="VEuPathDB" id="TriTrypDB:BSAL_14165"/>
<keyword evidence="8" id="KW-0227">DNA damage</keyword>
<evidence type="ECO:0000256" key="5">
    <source>
        <dbReference type="ARBA" id="ARBA00018006"/>
    </source>
</evidence>
<dbReference type="SMART" id="SM00119">
    <property type="entry name" value="HECTc"/>
    <property type="match status" value="1"/>
</dbReference>
<keyword evidence="19" id="KW-1185">Reference proteome</keyword>
<dbReference type="EC" id="2.3.2.26" evidence="4"/>
<evidence type="ECO:0000256" key="6">
    <source>
        <dbReference type="ARBA" id="ARBA00022553"/>
    </source>
</evidence>
<dbReference type="InterPro" id="IPR035983">
    <property type="entry name" value="Hect_E3_ubiquitin_ligase"/>
</dbReference>
<evidence type="ECO:0000256" key="8">
    <source>
        <dbReference type="ARBA" id="ARBA00022763"/>
    </source>
</evidence>
<dbReference type="SUPFAM" id="SSF56204">
    <property type="entry name" value="Hect, E3 ligase catalytic domain"/>
    <property type="match status" value="2"/>
</dbReference>
<dbReference type="GO" id="GO:0006281">
    <property type="term" value="P:DNA repair"/>
    <property type="evidence" value="ECO:0007669"/>
    <property type="project" value="UniProtKB-KW"/>
</dbReference>
<dbReference type="InterPro" id="IPR004170">
    <property type="entry name" value="WWE_dom"/>
</dbReference>
<evidence type="ECO:0000256" key="13">
    <source>
        <dbReference type="ARBA" id="ARBA00032457"/>
    </source>
</evidence>
<feature type="compositionally biased region" description="Low complexity" evidence="15">
    <location>
        <begin position="2108"/>
        <end position="2121"/>
    </location>
</feature>
<comment type="similarity">
    <text evidence="3">Belongs to the UPL family. K-HECT subfamily.</text>
</comment>
<protein>
    <recommendedName>
        <fullName evidence="5">E3 ubiquitin-protein ligase TRIP12</fullName>
        <ecNumber evidence="4">2.3.2.26</ecNumber>
    </recommendedName>
    <alternativeName>
        <fullName evidence="12">HECT-type E3 ubiquitin transferase TRIP12</fullName>
    </alternativeName>
    <alternativeName>
        <fullName evidence="13">Thyroid receptor-interacting protein 12</fullName>
    </alternativeName>
</protein>
<feature type="region of interest" description="Disordered" evidence="15">
    <location>
        <begin position="640"/>
        <end position="711"/>
    </location>
</feature>
<dbReference type="Gene3D" id="3.30.2160.10">
    <property type="entry name" value="Hect, E3 ligase catalytic domain"/>
    <property type="match status" value="1"/>
</dbReference>
<feature type="compositionally biased region" description="Pro residues" evidence="15">
    <location>
        <begin position="1811"/>
        <end position="1828"/>
    </location>
</feature>
<feature type="compositionally biased region" description="Polar residues" evidence="15">
    <location>
        <begin position="2087"/>
        <end position="2104"/>
    </location>
</feature>
<dbReference type="Gene3D" id="1.25.10.10">
    <property type="entry name" value="Leucine-rich Repeat Variant"/>
    <property type="match status" value="1"/>
</dbReference>
<reference evidence="19" key="1">
    <citation type="submission" date="2015-09" db="EMBL/GenBank/DDBJ databases">
        <authorList>
            <consortium name="Pathogen Informatics"/>
        </authorList>
    </citation>
    <scope>NUCLEOTIDE SEQUENCE [LARGE SCALE GENOMIC DNA]</scope>
    <source>
        <strain evidence="19">Lake Konstanz</strain>
    </source>
</reference>
<dbReference type="InterPro" id="IPR037197">
    <property type="entry name" value="WWE_dom_sf"/>
</dbReference>
<gene>
    <name evidence="18" type="ORF">BSAL_14165</name>
</gene>
<feature type="region of interest" description="Disordered" evidence="15">
    <location>
        <begin position="2582"/>
        <end position="2659"/>
    </location>
</feature>
<evidence type="ECO:0000256" key="2">
    <source>
        <dbReference type="ARBA" id="ARBA00004642"/>
    </source>
</evidence>
<evidence type="ECO:0000313" key="19">
    <source>
        <dbReference type="Proteomes" id="UP000051952"/>
    </source>
</evidence>
<keyword evidence="7" id="KW-0808">Transferase</keyword>
<comment type="catalytic activity">
    <reaction evidence="1">
        <text>S-ubiquitinyl-[E2 ubiquitin-conjugating enzyme]-L-cysteine + [acceptor protein]-L-lysine = [E2 ubiquitin-conjugating enzyme]-L-cysteine + N(6)-ubiquitinyl-[acceptor protein]-L-lysine.</text>
        <dbReference type="EC" id="2.3.2.26"/>
    </reaction>
</comment>
<dbReference type="InterPro" id="IPR011989">
    <property type="entry name" value="ARM-like"/>
</dbReference>
<sequence>MAEMSQHIMEEVALAIERFEEGDGDAFLVGSLQELCTWLCVGGESFVRSLNVRLCTSQLIFLLDHAFSAEVRILACRALATTVDVVPRAAQMISLGVVGVGGGSGRSASAAAAVGDGDAPLQTSSALGNNGIDVIVNALRDDVYLLQHEIFAEELLKCLSVLTIDAHGALLQSNAHGALVTLLPVLPEQQRVLGLTCVSNLFSSIGPSDWESVEPAAVVLQNVFMSKIADVHRALGLQQQQSSAAGNGATTTPPSSTSPSATSPGAHHRDGSTPHHHHHHSPVRITATDEKLLIAFLQAFAHLMDRIALGSSMGEDADAKFTGGRSTQARGNSAKVSERSRVLSLVEDMFASLGLLIECSEIMLSRSGGGLGGADGGGGAGGGALGGGGGSSVNRNVVPNGLHIRNGVFSILTCFHNAAPRHFLDAIIKHGIIEVLTAATLRALTDNVSSLNPESMIASAALSPQFSSALSGSGAAGGGRSQVPTEHQHSLTLHTKQQTLLGQDYSLSGFLEFFLFLLPVAHVTVDEFSLVQPQHLWMWGDEFHNRNEYDEIVSRRLEKEYQTQRRRVGFTPVDLPMTSGGGGRGVNFQQLRHVARDGSLARPIFRHGILHGFYHRKAQAMSQLCCCPLGQWALDGSDEDAEEHIHGEGNRRRTNHARAQPAHHQQRDRSSSSRGLPAIGAAPSHASSTASSRRRVLQPVDDDDEEDGGSSCSCCVSLSSYFRRRRGGNEDENESNTRRRRGSEHNGDQAALSSQANQRRLSVAAGGGGAAAQSGVEAIDPDVITLHVASSSPQRRRGAESPPPQHQSASSAVHNRLPGSADAHVDVELFPQHHDHHDDPRHHQQHSDNDAVVQLQDVAELNSLAPALRRMMLQHAGLSRRVVLYLIPTILTVCKSTVNAVVLRYCTALLLRTIQFLSPSTTTVVAEASLSSDELSSTLPAAHYQTLQSIAAPYIGDVVEVLSGILRVASRGDLAQQVAIPLTLHSRDWERVFGPQPSSPVGSGGTMLRSAHTSYLMSVKGEMFCMASAALASLCKLAAVSPAWSGPTQRRVREVVRQHHVLGLLSVASAQLYSAAAMTATNDASYQTGGGGSGSATAATSNAYAHFRCPCHSTLPYVLEEAASYAAEAMHVLSVDVLGGCSAASPSPLLSPVLPNNSAFLEFNTASDSVIPKFLLPATSGKNATRFVVEAETSRSAHMRHPREDSEDDSTAETGSGDGSTFHHRSVGGGCGAGDGVSSISSSVAAPQKPTDIAAAAAATDAQHQSSEQPAEQQRSPASTSIEGMGTSAGPQQRPPDDLDFTLRSAMESPVKAEPQSSYFSSVLGPLGAPLRELADLFKFMDLQHLALSDVFLINLHYVEAVARRLRELEFRLSLMEADIDVAVNAAAQSPSATTESASSGDGYNLLLFALGVTAQGASHLQRLFTQIVRFVSTRASTSLGTMAYDAPLLLSLVSSTSSSSAGHGSNGSSGAGYQSLLSSTSASSSAARAGSVGGSISIAQSTALMCAIQERATRPVTLRVSPATPLGDLSPSVISACGPFMSFAPPTTRLRVAIGKQRLRSQSSKEMNDRSAEGGGGGGLSAEELADVVAPCVEFELSCLPYATVLQLQREIAERLNDLPLGCGAAATTAASVVSPHDTMTRTNTSVSIDATGGQADERDDVDDDDDDTTTRSSAAAATAQDAVQQQQHPPTAIAASPNSVAVDAHHASATNDDESEDTATASSAPPAEETMGARYQPSAASPRQTSGAVTTAAERTSLMSHPFTSEFDDGIPIAIPEVQLFGPSSSHHNRIGSREPILDRSASPSPNTVLPPPAATAAVPPSPAPSSPHRQSRSMITADQVLIVIDGTPIMDPGMSIMDALVAYCSTTAGPFRKLVDAFLPRTSSSSSGALGNQQQQQLQQQQQAMLQQATSRAHLQRAFSLWTATHSITFAVRQAVPSSIPTTTADASAAVPPNLGSGTTYTGGVGIPRPLAREGACCPCRAYDRAAMTWENGRYYCHPSHFYPSPHDGERWRPTTPLREKSDHDDDDDDESEDTIRMANLTEPANHVLKGVLMLGDALASILAQCAYLAGSHEMNATIVSDGAASTATTTPRAERQSPSQFPRAPSTAAAATPSTSSQGKSMGGTWSVNQAPDARCLHSALIHDIQVQLPSFAIPLVAFLSHVAARSDVPYDDALACVAFWGYPQLFPFELRRKLFTVLVGAHRLLVPKQFVPSAVLSHHQVGAEWMESVALQRIHHNGGEHHPSASTNTPMPKKVKITLPRDAVGTRGMELLREYAACPLHLDVEFDGEPGTGLGPTLEFFSLLATALATTQNVWNGIGNTEQQHAASPAMTSSSKLFPKCVTSSTAGQHDQLLRFFEDVGIFVSRILLDGHAVNFPLHPFFIRRLQCAPMMLEDLPTALASVDGTLERTLRSLEEMPADALEACDLLFVLPSDESVELQPHGRTIPITLDNVKEYCDAVRAHHLDTAVRPFVNAMHTAMRSTCVHPRLLQLFSSTEMVTMIGGPRGVLWDTEASLMASVCAAHGYHMKSRVVLDLVRTVVSWDAAKQRSFLRFVSGSDCLPVGGLHPKLTVVRRDADPDITPSRASRIRNRSITSNRDEDATPVSRDGVQVRTSIFGSPPPMAPRLEDPDSTGASGGSPIHQVSPSRTAAGGDVADTELDEGEALAFDRSAAAVLAVAEAIDASLQEPASLANASFLSTSTPTPAVIPGFSFGGLGATSSQNRNGVSAINERQELLDECLPTVNTCFHYLKLPDYSSREVLEDRLRIAIEEGQDCFLLS</sequence>
<dbReference type="PANTHER" id="PTHR45670">
    <property type="entry name" value="E3 UBIQUITIN-PROTEIN LIGASE TRIP12"/>
    <property type="match status" value="1"/>
</dbReference>
<dbReference type="GO" id="GO:0005654">
    <property type="term" value="C:nucleoplasm"/>
    <property type="evidence" value="ECO:0007669"/>
    <property type="project" value="UniProtKB-SubCell"/>
</dbReference>
<feature type="region of interest" description="Disordered" evidence="15">
    <location>
        <begin position="471"/>
        <end position="491"/>
    </location>
</feature>
<evidence type="ECO:0000256" key="11">
    <source>
        <dbReference type="ARBA" id="ARBA00023242"/>
    </source>
</evidence>
<dbReference type="EMBL" id="CYKH01001624">
    <property type="protein sequence ID" value="CUG88204.1"/>
    <property type="molecule type" value="Genomic_DNA"/>
</dbReference>
<proteinExistence type="inferred from homology"/>
<feature type="active site" description="Glycyl thioester intermediate" evidence="14">
    <location>
        <position position="2752"/>
    </location>
</feature>
<feature type="region of interest" description="Disordered" evidence="15">
    <location>
        <begin position="1191"/>
        <end position="1300"/>
    </location>
</feature>
<feature type="compositionally biased region" description="Low complexity" evidence="15">
    <location>
        <begin position="1672"/>
        <end position="1689"/>
    </location>
</feature>
<dbReference type="PROSITE" id="PS50237">
    <property type="entry name" value="HECT"/>
    <property type="match status" value="1"/>
</dbReference>
<feature type="region of interest" description="Disordered" evidence="15">
    <location>
        <begin position="790"/>
        <end position="816"/>
    </location>
</feature>
<keyword evidence="6" id="KW-0597">Phosphoprotein</keyword>
<evidence type="ECO:0000259" key="17">
    <source>
        <dbReference type="PROSITE" id="PS50918"/>
    </source>
</evidence>
<keyword evidence="9 14" id="KW-0833">Ubl conjugation pathway</keyword>
<feature type="region of interest" description="Disordered" evidence="15">
    <location>
        <begin position="1638"/>
        <end position="1755"/>
    </location>
</feature>
<dbReference type="Proteomes" id="UP000051952">
    <property type="component" value="Unassembled WGS sequence"/>
</dbReference>
<feature type="region of interest" description="Disordered" evidence="15">
    <location>
        <begin position="2087"/>
        <end position="2129"/>
    </location>
</feature>
<comment type="subcellular location">
    <subcellularLocation>
        <location evidence="2">Nucleus</location>
        <location evidence="2">Nucleoplasm</location>
    </subcellularLocation>
</comment>
<feature type="compositionally biased region" description="Low complexity" evidence="15">
    <location>
        <begin position="239"/>
        <end position="264"/>
    </location>
</feature>
<evidence type="ECO:0000256" key="10">
    <source>
        <dbReference type="ARBA" id="ARBA00023204"/>
    </source>
</evidence>
<feature type="compositionally biased region" description="Polar residues" evidence="15">
    <location>
        <begin position="482"/>
        <end position="491"/>
    </location>
</feature>
<dbReference type="GO" id="GO:0000209">
    <property type="term" value="P:protein polyubiquitination"/>
    <property type="evidence" value="ECO:0007669"/>
    <property type="project" value="TreeGrafter"/>
</dbReference>
<keyword evidence="10" id="KW-0234">DNA repair</keyword>
<dbReference type="InterPro" id="IPR045322">
    <property type="entry name" value="HECTD1/TRIP12-like"/>
</dbReference>
<evidence type="ECO:0000256" key="9">
    <source>
        <dbReference type="ARBA" id="ARBA00022786"/>
    </source>
</evidence>
<organism evidence="18 19">
    <name type="scientific">Bodo saltans</name>
    <name type="common">Flagellated protozoan</name>
    <dbReference type="NCBI Taxonomy" id="75058"/>
    <lineage>
        <taxon>Eukaryota</taxon>
        <taxon>Discoba</taxon>
        <taxon>Euglenozoa</taxon>
        <taxon>Kinetoplastea</taxon>
        <taxon>Metakinetoplastina</taxon>
        <taxon>Eubodonida</taxon>
        <taxon>Bodonidae</taxon>
        <taxon>Bodo</taxon>
    </lineage>
</organism>
<dbReference type="Gene3D" id="3.30.2410.10">
    <property type="entry name" value="Hect, E3 ligase catalytic domain"/>
    <property type="match status" value="2"/>
</dbReference>
<feature type="region of interest" description="Disordered" evidence="15">
    <location>
        <begin position="1558"/>
        <end position="1580"/>
    </location>
</feature>
<dbReference type="PANTHER" id="PTHR45670:SF14">
    <property type="entry name" value="E3 UBIQUITIN-PROTEIN LIGASE TRIP12"/>
    <property type="match status" value="1"/>
</dbReference>
<evidence type="ECO:0000256" key="3">
    <source>
        <dbReference type="ARBA" id="ARBA00006331"/>
    </source>
</evidence>
<feature type="region of interest" description="Disordered" evidence="15">
    <location>
        <begin position="725"/>
        <end position="766"/>
    </location>
</feature>
<evidence type="ECO:0000256" key="14">
    <source>
        <dbReference type="PROSITE-ProRule" id="PRU00104"/>
    </source>
</evidence>
<dbReference type="SUPFAM" id="SSF48371">
    <property type="entry name" value="ARM repeat"/>
    <property type="match status" value="1"/>
</dbReference>
<dbReference type="GO" id="GO:0061630">
    <property type="term" value="F:ubiquitin protein ligase activity"/>
    <property type="evidence" value="ECO:0007669"/>
    <property type="project" value="UniProtKB-EC"/>
</dbReference>
<feature type="domain" description="WWE" evidence="17">
    <location>
        <begin position="523"/>
        <end position="606"/>
    </location>
</feature>
<feature type="compositionally biased region" description="Low complexity" evidence="15">
    <location>
        <begin position="681"/>
        <end position="691"/>
    </location>
</feature>
<feature type="compositionally biased region" description="Basic and acidic residues" evidence="15">
    <location>
        <begin position="2010"/>
        <end position="2027"/>
    </location>
</feature>
<feature type="compositionally biased region" description="Polar residues" evidence="15">
    <location>
        <begin position="1264"/>
        <end position="1282"/>
    </location>
</feature>
<dbReference type="InterPro" id="IPR000569">
    <property type="entry name" value="HECT_dom"/>
</dbReference>
<name>A0A0S4JDK6_BODSA</name>
<feature type="compositionally biased region" description="Acidic residues" evidence="15">
    <location>
        <begin position="1659"/>
        <end position="1669"/>
    </location>
</feature>
<evidence type="ECO:0000256" key="12">
    <source>
        <dbReference type="ARBA" id="ARBA00030738"/>
    </source>
</evidence>
<dbReference type="Pfam" id="PF00632">
    <property type="entry name" value="HECT"/>
    <property type="match status" value="2"/>
</dbReference>
<feature type="compositionally biased region" description="Low complexity" evidence="15">
    <location>
        <begin position="1245"/>
        <end position="1263"/>
    </location>
</feature>
<evidence type="ECO:0000259" key="16">
    <source>
        <dbReference type="PROSITE" id="PS50237"/>
    </source>
</evidence>
<evidence type="ECO:0000256" key="7">
    <source>
        <dbReference type="ARBA" id="ARBA00022679"/>
    </source>
</evidence>
<accession>A0A0S4JDK6</accession>
<dbReference type="GO" id="GO:0043161">
    <property type="term" value="P:proteasome-mediated ubiquitin-dependent protein catabolic process"/>
    <property type="evidence" value="ECO:0007669"/>
    <property type="project" value="TreeGrafter"/>
</dbReference>
<feature type="region of interest" description="Disordered" evidence="15">
    <location>
        <begin position="239"/>
        <end position="284"/>
    </location>
</feature>
<feature type="region of interest" description="Disordered" evidence="15">
    <location>
        <begin position="1786"/>
        <end position="1837"/>
    </location>
</feature>
<dbReference type="InterPro" id="IPR016024">
    <property type="entry name" value="ARM-type_fold"/>
</dbReference>
<feature type="region of interest" description="Disordered" evidence="15">
    <location>
        <begin position="2009"/>
        <end position="2036"/>
    </location>
</feature>
<evidence type="ECO:0000313" key="18">
    <source>
        <dbReference type="EMBL" id="CUG88204.1"/>
    </source>
</evidence>
<evidence type="ECO:0000256" key="15">
    <source>
        <dbReference type="SAM" id="MobiDB-lite"/>
    </source>
</evidence>
<dbReference type="SUPFAM" id="SSF117839">
    <property type="entry name" value="WWE domain"/>
    <property type="match status" value="1"/>
</dbReference>
<feature type="domain" description="HECT" evidence="16">
    <location>
        <begin position="2273"/>
        <end position="2785"/>
    </location>
</feature>
<feature type="compositionally biased region" description="Polar residues" evidence="15">
    <location>
        <begin position="1740"/>
        <end position="1755"/>
    </location>
</feature>
<dbReference type="PROSITE" id="PS50918">
    <property type="entry name" value="WWE"/>
    <property type="match status" value="1"/>
</dbReference>
<dbReference type="Gene3D" id="3.90.1750.10">
    <property type="entry name" value="Hect, E3 ligase catalytic domains"/>
    <property type="match status" value="1"/>
</dbReference>
<keyword evidence="11" id="KW-0539">Nucleus</keyword>
<feature type="compositionally biased region" description="Polar residues" evidence="15">
    <location>
        <begin position="751"/>
        <end position="760"/>
    </location>
</feature>
<dbReference type="OrthoDB" id="271273at2759"/>